<comment type="similarity">
    <text evidence="1">Belongs to the MEMO1 family.</text>
</comment>
<dbReference type="Gene3D" id="3.40.830.10">
    <property type="entry name" value="LigB-like"/>
    <property type="match status" value="1"/>
</dbReference>
<dbReference type="EMBL" id="NBII01000002">
    <property type="protein sequence ID" value="PAV22402.1"/>
    <property type="molecule type" value="Genomic_DNA"/>
</dbReference>
<dbReference type="PANTHER" id="PTHR11060">
    <property type="entry name" value="PROTEIN MEMO1"/>
    <property type="match status" value="1"/>
</dbReference>
<dbReference type="STRING" id="2282107.A0A286US83"/>
<dbReference type="NCBIfam" id="TIGR04336">
    <property type="entry name" value="AmmeMemoSam_B"/>
    <property type="match status" value="1"/>
</dbReference>
<sequence>MSTRQASHAGSWYTDRADQLNNELSEWLNDVRPNPQDGFLFPASGCKAIIAPHAGYSYSGPPAAWAYRSIDTSGIKRVFILGPSHHVYLDGCALSRCKTYATPLGDLPLDLETIEKLRNTGYFSNMDIETDEDEHSIEMHLPYIRKVFENKDIKIVPILVGAINKDKEEFFGELLAPYFAEQDTICVVSSDFCHWGLRFQYTFYYPSPPASTEEDEVTGVRLTRSNAPKSISPDFPIHASISALDREAMDILTLPPSTGLEAHKAFSSYLSRTKNTICGRHPIGVLLGALASLEQGTVGGTKYQAQMRWVRYAQSSQCFGVNDSSVSYASAFVTF</sequence>
<dbReference type="FunCoup" id="A0A286US83">
    <property type="interactions" value="220"/>
</dbReference>
<dbReference type="OrthoDB" id="417112at2759"/>
<dbReference type="InterPro" id="IPR002737">
    <property type="entry name" value="MEMO1_fam"/>
</dbReference>
<evidence type="ECO:0000313" key="3">
    <source>
        <dbReference type="Proteomes" id="UP000217199"/>
    </source>
</evidence>
<proteinExistence type="inferred from homology"/>
<keyword evidence="3" id="KW-1185">Reference proteome</keyword>
<dbReference type="PANTHER" id="PTHR11060:SF0">
    <property type="entry name" value="PROTEIN MEMO1"/>
    <property type="match status" value="1"/>
</dbReference>
<reference evidence="2 3" key="1">
    <citation type="journal article" date="2017" name="Mol. Ecol.">
        <title>Comparative and population genomic landscape of Phellinus noxius: A hypervariable fungus causing root rot in trees.</title>
        <authorList>
            <person name="Chung C.L."/>
            <person name="Lee T.J."/>
            <person name="Akiba M."/>
            <person name="Lee H.H."/>
            <person name="Kuo T.H."/>
            <person name="Liu D."/>
            <person name="Ke H.M."/>
            <person name="Yokoi T."/>
            <person name="Roa M.B."/>
            <person name="Lu M.J."/>
            <person name="Chang Y.Y."/>
            <person name="Ann P.J."/>
            <person name="Tsai J.N."/>
            <person name="Chen C.Y."/>
            <person name="Tzean S.S."/>
            <person name="Ota Y."/>
            <person name="Hattori T."/>
            <person name="Sahashi N."/>
            <person name="Liou R.F."/>
            <person name="Kikuchi T."/>
            <person name="Tsai I.J."/>
        </authorList>
    </citation>
    <scope>NUCLEOTIDE SEQUENCE [LARGE SCALE GENOMIC DNA]</scope>
    <source>
        <strain evidence="2 3">FFPRI411160</strain>
    </source>
</reference>
<organism evidence="2 3">
    <name type="scientific">Pyrrhoderma noxium</name>
    <dbReference type="NCBI Taxonomy" id="2282107"/>
    <lineage>
        <taxon>Eukaryota</taxon>
        <taxon>Fungi</taxon>
        <taxon>Dikarya</taxon>
        <taxon>Basidiomycota</taxon>
        <taxon>Agaricomycotina</taxon>
        <taxon>Agaricomycetes</taxon>
        <taxon>Hymenochaetales</taxon>
        <taxon>Hymenochaetaceae</taxon>
        <taxon>Pyrrhoderma</taxon>
    </lineage>
</organism>
<evidence type="ECO:0000313" key="2">
    <source>
        <dbReference type="EMBL" id="PAV22402.1"/>
    </source>
</evidence>
<dbReference type="InParanoid" id="A0A286US83"/>
<evidence type="ECO:0000256" key="1">
    <source>
        <dbReference type="ARBA" id="ARBA00006315"/>
    </source>
</evidence>
<accession>A0A286US83</accession>
<protein>
    <submittedName>
        <fullName evidence="2">UPF0103-domain-containing</fullName>
    </submittedName>
</protein>
<comment type="caution">
    <text evidence="2">The sequence shown here is derived from an EMBL/GenBank/DDBJ whole genome shotgun (WGS) entry which is preliminary data.</text>
</comment>
<dbReference type="CDD" id="cd07361">
    <property type="entry name" value="MEMO_like"/>
    <property type="match status" value="1"/>
</dbReference>
<dbReference type="HAMAP" id="MF_00055">
    <property type="entry name" value="MEMO1"/>
    <property type="match status" value="1"/>
</dbReference>
<dbReference type="Proteomes" id="UP000217199">
    <property type="component" value="Unassembled WGS sequence"/>
</dbReference>
<dbReference type="AlphaFoldDB" id="A0A286US83"/>
<gene>
    <name evidence="2" type="ORF">PNOK_0235900</name>
</gene>
<dbReference type="Pfam" id="PF01875">
    <property type="entry name" value="Memo"/>
    <property type="match status" value="1"/>
</dbReference>
<name>A0A286US83_9AGAM</name>